<dbReference type="PANTHER" id="PTHR34070:SF1">
    <property type="entry name" value="DNA ALKYLATION REPAIR PROTEIN"/>
    <property type="match status" value="1"/>
</dbReference>
<dbReference type="AlphaFoldDB" id="A0A1H9RH92"/>
<proteinExistence type="predicted"/>
<accession>A0A1H9RH92</accession>
<organism evidence="1 2">
    <name type="scientific">Flavobacterium frigoris</name>
    <dbReference type="NCBI Taxonomy" id="229204"/>
    <lineage>
        <taxon>Bacteria</taxon>
        <taxon>Pseudomonadati</taxon>
        <taxon>Bacteroidota</taxon>
        <taxon>Flavobacteriia</taxon>
        <taxon>Flavobacteriales</taxon>
        <taxon>Flavobacteriaceae</taxon>
        <taxon>Flavobacterium</taxon>
    </lineage>
</organism>
<sequence>MIPQLDFRSMGFIADLETAFQENSQSEIALAMAKYMKNHFAFFGIKTTERRQLFKEVWKANKEEVAKNAREIAIALYAKDQREFHYCAIEILIKELKGKYKQKDIDIIEKLLTHNSWWDSVDTISKNILGEYLLEFPESITESISKFSNSDNMWLNRSAILFQLGYKDKTDFDLLKTVCDQHKFSNEFFIQKAIGWALREYAKTNPEAVKRFVADTNLKPLSRKEALKNLWDH</sequence>
<dbReference type="Pfam" id="PF08713">
    <property type="entry name" value="DNA_alkylation"/>
    <property type="match status" value="1"/>
</dbReference>
<dbReference type="Proteomes" id="UP000183658">
    <property type="component" value="Unassembled WGS sequence"/>
</dbReference>
<evidence type="ECO:0000313" key="1">
    <source>
        <dbReference type="EMBL" id="SER71998.1"/>
    </source>
</evidence>
<dbReference type="EMBL" id="FOFZ01000021">
    <property type="protein sequence ID" value="SER71998.1"/>
    <property type="molecule type" value="Genomic_DNA"/>
</dbReference>
<reference evidence="2" key="1">
    <citation type="submission" date="2016-10" db="EMBL/GenBank/DDBJ databases">
        <authorList>
            <person name="Varghese N."/>
            <person name="Submissions S."/>
        </authorList>
    </citation>
    <scope>NUCLEOTIDE SEQUENCE [LARGE SCALE GENOMIC DNA]</scope>
    <source>
        <strain evidence="2">DSM 15719</strain>
    </source>
</reference>
<dbReference type="InterPro" id="IPR014825">
    <property type="entry name" value="DNA_alkylation"/>
</dbReference>
<evidence type="ECO:0000313" key="2">
    <source>
        <dbReference type="Proteomes" id="UP000183658"/>
    </source>
</evidence>
<dbReference type="PANTHER" id="PTHR34070">
    <property type="entry name" value="ARMADILLO-TYPE FOLD"/>
    <property type="match status" value="1"/>
</dbReference>
<dbReference type="SUPFAM" id="SSF48371">
    <property type="entry name" value="ARM repeat"/>
    <property type="match status" value="1"/>
</dbReference>
<dbReference type="InterPro" id="IPR016024">
    <property type="entry name" value="ARM-type_fold"/>
</dbReference>
<dbReference type="Gene3D" id="1.25.40.290">
    <property type="entry name" value="ARM repeat domains"/>
    <property type="match status" value="1"/>
</dbReference>
<dbReference type="RefSeq" id="WP_083380545.1">
    <property type="nucleotide sequence ID" value="NZ_CBCRVS010000023.1"/>
</dbReference>
<gene>
    <name evidence="1" type="ORF">SAMN05444355_1216</name>
</gene>
<dbReference type="Gene3D" id="1.20.1660.10">
    <property type="entry name" value="Hypothetical protein (EF3068)"/>
    <property type="match status" value="1"/>
</dbReference>
<dbReference type="CDD" id="cd07064">
    <property type="entry name" value="AlkD_like_1"/>
    <property type="match status" value="1"/>
</dbReference>
<dbReference type="OrthoDB" id="9775346at2"/>
<name>A0A1H9RH92_FLAFI</name>
<keyword evidence="2" id="KW-1185">Reference proteome</keyword>
<protein>
    <submittedName>
        <fullName evidence="1">DNA-7-methylguanine glycosylase</fullName>
    </submittedName>
</protein>